<organism evidence="1 2">
    <name type="scientific">Bailinhaonella thermotolerans</name>
    <dbReference type="NCBI Taxonomy" id="1070861"/>
    <lineage>
        <taxon>Bacteria</taxon>
        <taxon>Bacillati</taxon>
        <taxon>Actinomycetota</taxon>
        <taxon>Actinomycetes</taxon>
        <taxon>Streptosporangiales</taxon>
        <taxon>Streptosporangiaceae</taxon>
        <taxon>Bailinhaonella</taxon>
    </lineage>
</organism>
<proteinExistence type="predicted"/>
<comment type="caution">
    <text evidence="1">The sequence shown here is derived from an EMBL/GenBank/DDBJ whole genome shotgun (WGS) entry which is preliminary data.</text>
</comment>
<dbReference type="EMBL" id="QZEY01000003">
    <property type="protein sequence ID" value="RJL33210.1"/>
    <property type="molecule type" value="Genomic_DNA"/>
</dbReference>
<protein>
    <submittedName>
        <fullName evidence="1">Uncharacterized protein</fullName>
    </submittedName>
</protein>
<dbReference type="OrthoDB" id="3695445at2"/>
<evidence type="ECO:0000313" key="1">
    <source>
        <dbReference type="EMBL" id="RJL33210.1"/>
    </source>
</evidence>
<keyword evidence="2" id="KW-1185">Reference proteome</keyword>
<evidence type="ECO:0000313" key="2">
    <source>
        <dbReference type="Proteomes" id="UP000265768"/>
    </source>
</evidence>
<sequence>MGAKVKLAVAAVAVGGVAAAVRRRRVAKTREWVVMTVLREPRELTGDARPDALARLAEHHEVRVTAAPGGRGSEIAVRPATGQARESLRAVKQLLETGEVLRVEGQTEGRRTAVGRAVLPAAKRLARRSA</sequence>
<accession>A0A3A4ATA9</accession>
<dbReference type="Proteomes" id="UP000265768">
    <property type="component" value="Unassembled WGS sequence"/>
</dbReference>
<dbReference type="AlphaFoldDB" id="A0A3A4ATA9"/>
<dbReference type="RefSeq" id="WP_119926170.1">
    <property type="nucleotide sequence ID" value="NZ_QZEY01000003.1"/>
</dbReference>
<name>A0A3A4ATA9_9ACTN</name>
<reference evidence="1 2" key="1">
    <citation type="submission" date="2018-09" db="EMBL/GenBank/DDBJ databases">
        <title>YIM 75507 draft genome.</title>
        <authorList>
            <person name="Tang S."/>
            <person name="Feng Y."/>
        </authorList>
    </citation>
    <scope>NUCLEOTIDE SEQUENCE [LARGE SCALE GENOMIC DNA]</scope>
    <source>
        <strain evidence="1 2">YIM 75507</strain>
    </source>
</reference>
<gene>
    <name evidence="1" type="ORF">D5H75_10245</name>
</gene>